<accession>A0A179SWW8</accession>
<dbReference type="OrthoDB" id="2959323at2"/>
<dbReference type="RefSeq" id="WP_066331920.1">
    <property type="nucleotide sequence ID" value="NZ_LWSG01000013.1"/>
</dbReference>
<dbReference type="STRING" id="152268.A6K24_21640"/>
<organism evidence="1 2">
    <name type="scientific">Metabacillus litoralis</name>
    <dbReference type="NCBI Taxonomy" id="152268"/>
    <lineage>
        <taxon>Bacteria</taxon>
        <taxon>Bacillati</taxon>
        <taxon>Bacillota</taxon>
        <taxon>Bacilli</taxon>
        <taxon>Bacillales</taxon>
        <taxon>Bacillaceae</taxon>
        <taxon>Metabacillus</taxon>
    </lineage>
</organism>
<sequence>MSYIIDRVNLLKSDGLEKTSLLIVKNKIEFMRHTMENIRFMKMDMSSYLLTPGYVMLDFSLHTSLHFQEFKQSIIEKYLKKGCTSLLTVVNIDYEQQLSAKVKQKRHLMINSPIDYYISVKIPFKALSPSILRRCKQENISVVFVEIDNTDKLTSKSWGWIRDAMFSNPITLIPFSRDESTVISKKQKLLQVWEKIMKEHRLSSIPTPLKEGVPLTKEALMRLGIYPEKGDIRVGGQVNYNLYKLNEIRYHTDGKPIINYDEHFPNITAHQGRLINVNGEVSFHPGIGEECFITISSRFIPQSASF</sequence>
<dbReference type="EMBL" id="LWSG01000013">
    <property type="protein sequence ID" value="OAS86326.1"/>
    <property type="molecule type" value="Genomic_DNA"/>
</dbReference>
<protein>
    <submittedName>
        <fullName evidence="1">Uncharacterized protein</fullName>
    </submittedName>
</protein>
<name>A0A179SWW8_9BACI</name>
<reference evidence="2" key="1">
    <citation type="submission" date="2016-04" db="EMBL/GenBank/DDBJ databases">
        <authorList>
            <person name="Lyu Z."/>
            <person name="Lyu W."/>
        </authorList>
    </citation>
    <scope>NUCLEOTIDE SEQUENCE [LARGE SCALE GENOMIC DNA]</scope>
    <source>
        <strain evidence="2">C44</strain>
    </source>
</reference>
<dbReference type="AlphaFoldDB" id="A0A179SWW8"/>
<dbReference type="Proteomes" id="UP000078534">
    <property type="component" value="Unassembled WGS sequence"/>
</dbReference>
<evidence type="ECO:0000313" key="1">
    <source>
        <dbReference type="EMBL" id="OAS86326.1"/>
    </source>
</evidence>
<proteinExistence type="predicted"/>
<comment type="caution">
    <text evidence="1">The sequence shown here is derived from an EMBL/GenBank/DDBJ whole genome shotgun (WGS) entry which is preliminary data.</text>
</comment>
<evidence type="ECO:0000313" key="2">
    <source>
        <dbReference type="Proteomes" id="UP000078534"/>
    </source>
</evidence>
<keyword evidence="2" id="KW-1185">Reference proteome</keyword>
<gene>
    <name evidence="1" type="ORF">A6K24_21640</name>
</gene>